<protein>
    <submittedName>
        <fullName evidence="1">Uncharacterized protein</fullName>
    </submittedName>
</protein>
<organism evidence="1 2">
    <name type="scientific">Salix brachista</name>
    <dbReference type="NCBI Taxonomy" id="2182728"/>
    <lineage>
        <taxon>Eukaryota</taxon>
        <taxon>Viridiplantae</taxon>
        <taxon>Streptophyta</taxon>
        <taxon>Embryophyta</taxon>
        <taxon>Tracheophyta</taxon>
        <taxon>Spermatophyta</taxon>
        <taxon>Magnoliopsida</taxon>
        <taxon>eudicotyledons</taxon>
        <taxon>Gunneridae</taxon>
        <taxon>Pentapetalae</taxon>
        <taxon>rosids</taxon>
        <taxon>fabids</taxon>
        <taxon>Malpighiales</taxon>
        <taxon>Salicaceae</taxon>
        <taxon>Saliceae</taxon>
        <taxon>Salix</taxon>
    </lineage>
</organism>
<reference evidence="2" key="1">
    <citation type="journal article" date="2019" name="Gigascience">
        <title>De novo genome assembly of the endangered Acer yangbiense, a plant species with extremely small populations endemic to Yunnan Province, China.</title>
        <authorList>
            <person name="Yang J."/>
            <person name="Wariss H.M."/>
            <person name="Tao L."/>
            <person name="Zhang R."/>
            <person name="Yun Q."/>
            <person name="Hollingsworth P."/>
            <person name="Dao Z."/>
            <person name="Luo G."/>
            <person name="Guo H."/>
            <person name="Ma Y."/>
            <person name="Sun W."/>
        </authorList>
    </citation>
    <scope>NUCLEOTIDE SEQUENCE [LARGE SCALE GENOMIC DNA]</scope>
    <source>
        <strain evidence="2">cv. br00</strain>
    </source>
</reference>
<comment type="caution">
    <text evidence="1">The sequence shown here is derived from an EMBL/GenBank/DDBJ whole genome shotgun (WGS) entry which is preliminary data.</text>
</comment>
<evidence type="ECO:0000313" key="2">
    <source>
        <dbReference type="Proteomes" id="UP000326939"/>
    </source>
</evidence>
<evidence type="ECO:0000313" key="1">
    <source>
        <dbReference type="EMBL" id="KAB5538525.1"/>
    </source>
</evidence>
<name>A0A5N5L702_9ROSI</name>
<proteinExistence type="predicted"/>
<dbReference type="AlphaFoldDB" id="A0A5N5L702"/>
<dbReference type="Proteomes" id="UP000326939">
    <property type="component" value="Chromosome 10"/>
</dbReference>
<dbReference type="EMBL" id="VDCV01000010">
    <property type="protein sequence ID" value="KAB5538525.1"/>
    <property type="molecule type" value="Genomic_DNA"/>
</dbReference>
<keyword evidence="2" id="KW-1185">Reference proteome</keyword>
<accession>A0A5N5L702</accession>
<gene>
    <name evidence="1" type="ORF">DKX38_016058</name>
</gene>
<sequence>MLHQFKTVSFNFDPYFDSNRFNLLPSMYEEANRTSLQTLQNSQASHLITLLWGRYCQLPSSSHPFREILRAAGRTRSSEKGILILVAALSDQLLTMIIEYMGEILPLSFNVMIMPTLPKLAFLESKGRLGLNSKDPRETYWYTTIKLREKTDECVELRNRLME</sequence>